<sequence length="43" mass="4549">MGWGLGHVGASVQLRGGAILGRGERNRGWVRVVCGCSRCSPRP</sequence>
<gene>
    <name evidence="1" type="ORF">STRTUCAR8_07093</name>
</gene>
<comment type="caution">
    <text evidence="1">The sequence shown here is derived from an EMBL/GenBank/DDBJ whole genome shotgun (WGS) entry which is preliminary data.</text>
</comment>
<dbReference type="PATRIC" id="fig|698760.3.peg.9665"/>
<dbReference type="EMBL" id="AEJB01000687">
    <property type="protein sequence ID" value="ELP61391.1"/>
    <property type="molecule type" value="Genomic_DNA"/>
</dbReference>
<protein>
    <submittedName>
        <fullName evidence="1">Uncharacterized protein</fullName>
    </submittedName>
</protein>
<proteinExistence type="predicted"/>
<name>L7ERN7_STRT8</name>
<evidence type="ECO:0000313" key="2">
    <source>
        <dbReference type="Proteomes" id="UP000010931"/>
    </source>
</evidence>
<keyword evidence="2" id="KW-1185">Reference proteome</keyword>
<evidence type="ECO:0000313" key="1">
    <source>
        <dbReference type="EMBL" id="ELP61391.1"/>
    </source>
</evidence>
<reference evidence="1 2" key="1">
    <citation type="journal article" date="2011" name="Plasmid">
        <title>Streptomyces turgidiscabies Car8 contains a modular pathogenicity island that shares virulence genes with other actinobacterial plant pathogens.</title>
        <authorList>
            <person name="Huguet-Tapia J.C."/>
            <person name="Badger J.H."/>
            <person name="Loria R."/>
            <person name="Pettis G.S."/>
        </authorList>
    </citation>
    <scope>NUCLEOTIDE SEQUENCE [LARGE SCALE GENOMIC DNA]</scope>
    <source>
        <strain evidence="1 2">Car8</strain>
    </source>
</reference>
<dbReference type="AlphaFoldDB" id="L7ERN7"/>
<dbReference type="Proteomes" id="UP000010931">
    <property type="component" value="Unassembled WGS sequence"/>
</dbReference>
<accession>L7ERN7</accession>
<organism evidence="1 2">
    <name type="scientific">Streptomyces turgidiscabies (strain Car8)</name>
    <dbReference type="NCBI Taxonomy" id="698760"/>
    <lineage>
        <taxon>Bacteria</taxon>
        <taxon>Bacillati</taxon>
        <taxon>Actinomycetota</taxon>
        <taxon>Actinomycetes</taxon>
        <taxon>Kitasatosporales</taxon>
        <taxon>Streptomycetaceae</taxon>
        <taxon>Streptomyces</taxon>
    </lineage>
</organism>